<dbReference type="Gene3D" id="3.30.420.10">
    <property type="entry name" value="Ribonuclease H-like superfamily/Ribonuclease H"/>
    <property type="match status" value="1"/>
</dbReference>
<sequence length="96" mass="11718">MQEWFESHSVWVLEWPPHSPDLNPIEHCWNLLKKKLIELYPRLLMVGRSQINWTEFYEAIRAAWWAIPQAMIDTLINSMPRRIEAVYRARGWYTKY</sequence>
<dbReference type="InterPro" id="IPR036397">
    <property type="entry name" value="RNaseH_sf"/>
</dbReference>
<dbReference type="EMBL" id="KV878603">
    <property type="protein sequence ID" value="OJJ52248.1"/>
    <property type="molecule type" value="Genomic_DNA"/>
</dbReference>
<dbReference type="InterPro" id="IPR038717">
    <property type="entry name" value="Tc1-like_DDE_dom"/>
</dbReference>
<feature type="domain" description="Tc1-like transposase DDE" evidence="1">
    <location>
        <begin position="2"/>
        <end position="38"/>
    </location>
</feature>
<dbReference type="Pfam" id="PF13358">
    <property type="entry name" value="DDE_3"/>
    <property type="match status" value="1"/>
</dbReference>
<keyword evidence="3" id="KW-1185">Reference proteome</keyword>
<name>A0A1L9SYJ0_9EURO</name>
<dbReference type="Proteomes" id="UP000184356">
    <property type="component" value="Unassembled WGS sequence"/>
</dbReference>
<organism evidence="2 3">
    <name type="scientific">Aspergillus sydowii CBS 593.65</name>
    <dbReference type="NCBI Taxonomy" id="1036612"/>
    <lineage>
        <taxon>Eukaryota</taxon>
        <taxon>Fungi</taxon>
        <taxon>Dikarya</taxon>
        <taxon>Ascomycota</taxon>
        <taxon>Pezizomycotina</taxon>
        <taxon>Eurotiomycetes</taxon>
        <taxon>Eurotiomycetidae</taxon>
        <taxon>Eurotiales</taxon>
        <taxon>Aspergillaceae</taxon>
        <taxon>Aspergillus</taxon>
        <taxon>Aspergillus subgen. Nidulantes</taxon>
    </lineage>
</organism>
<dbReference type="OrthoDB" id="4737581at2759"/>
<proteinExistence type="predicted"/>
<dbReference type="RefSeq" id="XP_040696054.1">
    <property type="nucleotide sequence ID" value="XM_040843304.1"/>
</dbReference>
<evidence type="ECO:0000313" key="2">
    <source>
        <dbReference type="EMBL" id="OJJ52248.1"/>
    </source>
</evidence>
<reference evidence="3" key="1">
    <citation type="journal article" date="2017" name="Genome Biol.">
        <title>Comparative genomics reveals high biological diversity and specific adaptations in the industrially and medically important fungal genus Aspergillus.</title>
        <authorList>
            <person name="de Vries R.P."/>
            <person name="Riley R."/>
            <person name="Wiebenga A."/>
            <person name="Aguilar-Osorio G."/>
            <person name="Amillis S."/>
            <person name="Uchima C.A."/>
            <person name="Anderluh G."/>
            <person name="Asadollahi M."/>
            <person name="Askin M."/>
            <person name="Barry K."/>
            <person name="Battaglia E."/>
            <person name="Bayram O."/>
            <person name="Benocci T."/>
            <person name="Braus-Stromeyer S.A."/>
            <person name="Caldana C."/>
            <person name="Canovas D."/>
            <person name="Cerqueira G.C."/>
            <person name="Chen F."/>
            <person name="Chen W."/>
            <person name="Choi C."/>
            <person name="Clum A."/>
            <person name="Dos Santos R.A."/>
            <person name="Damasio A.R."/>
            <person name="Diallinas G."/>
            <person name="Emri T."/>
            <person name="Fekete E."/>
            <person name="Flipphi M."/>
            <person name="Freyberg S."/>
            <person name="Gallo A."/>
            <person name="Gournas C."/>
            <person name="Habgood R."/>
            <person name="Hainaut M."/>
            <person name="Harispe M.L."/>
            <person name="Henrissat B."/>
            <person name="Hilden K.S."/>
            <person name="Hope R."/>
            <person name="Hossain A."/>
            <person name="Karabika E."/>
            <person name="Karaffa L."/>
            <person name="Karanyi Z."/>
            <person name="Krasevec N."/>
            <person name="Kuo A."/>
            <person name="Kusch H."/>
            <person name="LaButti K."/>
            <person name="Lagendijk E.L."/>
            <person name="Lapidus A."/>
            <person name="Levasseur A."/>
            <person name="Lindquist E."/>
            <person name="Lipzen A."/>
            <person name="Logrieco A.F."/>
            <person name="MacCabe A."/>
            <person name="Maekelae M.R."/>
            <person name="Malavazi I."/>
            <person name="Melin P."/>
            <person name="Meyer V."/>
            <person name="Mielnichuk N."/>
            <person name="Miskei M."/>
            <person name="Molnar A.P."/>
            <person name="Mule G."/>
            <person name="Ngan C.Y."/>
            <person name="Orejas M."/>
            <person name="Orosz E."/>
            <person name="Ouedraogo J.P."/>
            <person name="Overkamp K.M."/>
            <person name="Park H.-S."/>
            <person name="Perrone G."/>
            <person name="Piumi F."/>
            <person name="Punt P.J."/>
            <person name="Ram A.F."/>
            <person name="Ramon A."/>
            <person name="Rauscher S."/>
            <person name="Record E."/>
            <person name="Riano-Pachon D.M."/>
            <person name="Robert V."/>
            <person name="Roehrig J."/>
            <person name="Ruller R."/>
            <person name="Salamov A."/>
            <person name="Salih N.S."/>
            <person name="Samson R.A."/>
            <person name="Sandor E."/>
            <person name="Sanguinetti M."/>
            <person name="Schuetze T."/>
            <person name="Sepcic K."/>
            <person name="Shelest E."/>
            <person name="Sherlock G."/>
            <person name="Sophianopoulou V."/>
            <person name="Squina F.M."/>
            <person name="Sun H."/>
            <person name="Susca A."/>
            <person name="Todd R.B."/>
            <person name="Tsang A."/>
            <person name="Unkles S.E."/>
            <person name="van de Wiele N."/>
            <person name="van Rossen-Uffink D."/>
            <person name="Oliveira J.V."/>
            <person name="Vesth T.C."/>
            <person name="Visser J."/>
            <person name="Yu J.-H."/>
            <person name="Zhou M."/>
            <person name="Andersen M.R."/>
            <person name="Archer D.B."/>
            <person name="Baker S.E."/>
            <person name="Benoit I."/>
            <person name="Brakhage A.A."/>
            <person name="Braus G.H."/>
            <person name="Fischer R."/>
            <person name="Frisvad J.C."/>
            <person name="Goldman G.H."/>
            <person name="Houbraken J."/>
            <person name="Oakley B."/>
            <person name="Pocsi I."/>
            <person name="Scazzocchio C."/>
            <person name="Seiboth B."/>
            <person name="vanKuyk P.A."/>
            <person name="Wortman J."/>
            <person name="Dyer P.S."/>
            <person name="Grigoriev I.V."/>
        </authorList>
    </citation>
    <scope>NUCLEOTIDE SEQUENCE [LARGE SCALE GENOMIC DNA]</scope>
    <source>
        <strain evidence="3">CBS 593.65</strain>
    </source>
</reference>
<evidence type="ECO:0000259" key="1">
    <source>
        <dbReference type="Pfam" id="PF13358"/>
    </source>
</evidence>
<gene>
    <name evidence="2" type="ORF">ASPSYDRAFT_164971</name>
</gene>
<dbReference type="GO" id="GO:0003676">
    <property type="term" value="F:nucleic acid binding"/>
    <property type="evidence" value="ECO:0007669"/>
    <property type="project" value="InterPro"/>
</dbReference>
<accession>A0A1L9SYJ0</accession>
<dbReference type="VEuPathDB" id="FungiDB:ASPSYDRAFT_164971"/>
<evidence type="ECO:0000313" key="3">
    <source>
        <dbReference type="Proteomes" id="UP000184356"/>
    </source>
</evidence>
<dbReference type="STRING" id="1036612.A0A1L9SYJ0"/>
<dbReference type="GeneID" id="63759377"/>
<dbReference type="AlphaFoldDB" id="A0A1L9SYJ0"/>
<protein>
    <recommendedName>
        <fullName evidence="1">Tc1-like transposase DDE domain-containing protein</fullName>
    </recommendedName>
</protein>